<organism evidence="2 3">
    <name type="scientific">Streptococcus parasanguinis</name>
    <dbReference type="NCBI Taxonomy" id="1318"/>
    <lineage>
        <taxon>Bacteria</taxon>
        <taxon>Bacillati</taxon>
        <taxon>Bacillota</taxon>
        <taxon>Bacilli</taxon>
        <taxon>Lactobacillales</taxon>
        <taxon>Streptococcaceae</taxon>
        <taxon>Streptococcus</taxon>
    </lineage>
</organism>
<evidence type="ECO:0000259" key="1">
    <source>
        <dbReference type="PROSITE" id="PS50943"/>
    </source>
</evidence>
<gene>
    <name evidence="2" type="ORF">DW820_06435</name>
</gene>
<dbReference type="SUPFAM" id="SSF47413">
    <property type="entry name" value="lambda repressor-like DNA-binding domains"/>
    <property type="match status" value="1"/>
</dbReference>
<accession>A0A414CIY9</accession>
<proteinExistence type="predicted"/>
<evidence type="ECO:0000313" key="3">
    <source>
        <dbReference type="Proteomes" id="UP000285773"/>
    </source>
</evidence>
<dbReference type="AlphaFoldDB" id="A0A414CIY9"/>
<name>A0A414CIY9_STRPA</name>
<evidence type="ECO:0000313" key="2">
    <source>
        <dbReference type="EMBL" id="RHC94970.1"/>
    </source>
</evidence>
<reference evidence="2 3" key="1">
    <citation type="submission" date="2018-08" db="EMBL/GenBank/DDBJ databases">
        <title>A genome reference for cultivated species of the human gut microbiota.</title>
        <authorList>
            <person name="Zou Y."/>
            <person name="Xue W."/>
            <person name="Luo G."/>
        </authorList>
    </citation>
    <scope>NUCLEOTIDE SEQUENCE [LARGE SCALE GENOMIC DNA]</scope>
    <source>
        <strain evidence="2 3">AM33-3BH</strain>
    </source>
</reference>
<dbReference type="EMBL" id="QSIO01000002">
    <property type="protein sequence ID" value="RHC94970.1"/>
    <property type="molecule type" value="Genomic_DNA"/>
</dbReference>
<dbReference type="RefSeq" id="WP_118095777.1">
    <property type="nucleotide sequence ID" value="NZ_JAKUVV010000001.1"/>
</dbReference>
<comment type="caution">
    <text evidence="2">The sequence shown here is derived from an EMBL/GenBank/DDBJ whole genome shotgun (WGS) entry which is preliminary data.</text>
</comment>
<dbReference type="InterPro" id="IPR001387">
    <property type="entry name" value="Cro/C1-type_HTH"/>
</dbReference>
<dbReference type="Proteomes" id="UP000285773">
    <property type="component" value="Unassembled WGS sequence"/>
</dbReference>
<dbReference type="CDD" id="cd00093">
    <property type="entry name" value="HTH_XRE"/>
    <property type="match status" value="1"/>
</dbReference>
<dbReference type="InterPro" id="IPR010982">
    <property type="entry name" value="Lambda_DNA-bd_dom_sf"/>
</dbReference>
<sequence length="80" mass="9074">MVKYQLAKEADLSQSTISSMMNRGNNPTVSTIESCCAAFGISVAEFFCDDLLTKDFSLEERKLISDWRHLIPEMKKLLLL</sequence>
<dbReference type="PROSITE" id="PS50943">
    <property type="entry name" value="HTH_CROC1"/>
    <property type="match status" value="1"/>
</dbReference>
<dbReference type="Gene3D" id="1.10.260.40">
    <property type="entry name" value="lambda repressor-like DNA-binding domains"/>
    <property type="match status" value="1"/>
</dbReference>
<dbReference type="Pfam" id="PF01381">
    <property type="entry name" value="HTH_3"/>
    <property type="match status" value="1"/>
</dbReference>
<protein>
    <submittedName>
        <fullName evidence="2">XRE family transcriptional regulator</fullName>
    </submittedName>
</protein>
<dbReference type="GO" id="GO:0003677">
    <property type="term" value="F:DNA binding"/>
    <property type="evidence" value="ECO:0007669"/>
    <property type="project" value="InterPro"/>
</dbReference>
<feature type="domain" description="HTH cro/C1-type" evidence="1">
    <location>
        <begin position="5"/>
        <end position="46"/>
    </location>
</feature>